<evidence type="ECO:0000313" key="1">
    <source>
        <dbReference type="EMBL" id="HIZ89933.1"/>
    </source>
</evidence>
<accession>A0A9D2KDD9</accession>
<dbReference type="EMBL" id="DXAQ01000125">
    <property type="protein sequence ID" value="HIZ89933.1"/>
    <property type="molecule type" value="Genomic_DNA"/>
</dbReference>
<protein>
    <submittedName>
        <fullName evidence="1">FtsQ-type POTRA domain-containing protein</fullName>
    </submittedName>
</protein>
<sequence>MKGGIIKLVFLSVIVFGVGFGAATVVNKIKQTKVFTIKSVEVQGVINADRQAIQKIGAQFIGLNLFDSRLKETIVSVDPWVQRIIASKVLPDKIKLIVYEEKALFPFKNKQNKCFVFTGSGKEMAFNCNNVNIKAETKIHFDNAMKFAVILENMPELKTRQITLKDYSFEVVMDNNEVLICPYDYELLQSNYAMYENTIKERYKKIEYADLTVNNRIYVKGVLHAS</sequence>
<evidence type="ECO:0000313" key="2">
    <source>
        <dbReference type="Proteomes" id="UP000824176"/>
    </source>
</evidence>
<reference evidence="1" key="1">
    <citation type="journal article" date="2021" name="PeerJ">
        <title>Extensive microbial diversity within the chicken gut microbiome revealed by metagenomics and culture.</title>
        <authorList>
            <person name="Gilroy R."/>
            <person name="Ravi A."/>
            <person name="Getino M."/>
            <person name="Pursley I."/>
            <person name="Horton D.L."/>
            <person name="Alikhan N.F."/>
            <person name="Baker D."/>
            <person name="Gharbi K."/>
            <person name="Hall N."/>
            <person name="Watson M."/>
            <person name="Adriaenssens E.M."/>
            <person name="Foster-Nyarko E."/>
            <person name="Jarju S."/>
            <person name="Secka A."/>
            <person name="Antonio M."/>
            <person name="Oren A."/>
            <person name="Chaudhuri R.R."/>
            <person name="La Ragione R."/>
            <person name="Hildebrand F."/>
            <person name="Pallen M.J."/>
        </authorList>
    </citation>
    <scope>NUCLEOTIDE SEQUENCE</scope>
    <source>
        <strain evidence="1">ChiW4-1371</strain>
    </source>
</reference>
<name>A0A9D2KDD9_9BACT</name>
<dbReference type="AlphaFoldDB" id="A0A9D2KDD9"/>
<comment type="caution">
    <text evidence="1">The sequence shown here is derived from an EMBL/GenBank/DDBJ whole genome shotgun (WGS) entry which is preliminary data.</text>
</comment>
<gene>
    <name evidence="1" type="ORF">H9804_08295</name>
</gene>
<organism evidence="1 2">
    <name type="scientific">Candidatus Mucispirillum faecigallinarum</name>
    <dbReference type="NCBI Taxonomy" id="2838699"/>
    <lineage>
        <taxon>Bacteria</taxon>
        <taxon>Pseudomonadati</taxon>
        <taxon>Deferribacterota</taxon>
        <taxon>Deferribacteres</taxon>
        <taxon>Deferribacterales</taxon>
        <taxon>Mucispirillaceae</taxon>
        <taxon>Mucispirillum</taxon>
    </lineage>
</organism>
<reference evidence="1" key="2">
    <citation type="submission" date="2021-04" db="EMBL/GenBank/DDBJ databases">
        <authorList>
            <person name="Gilroy R."/>
        </authorList>
    </citation>
    <scope>NUCLEOTIDE SEQUENCE</scope>
    <source>
        <strain evidence="1">ChiW4-1371</strain>
    </source>
</reference>
<dbReference type="Proteomes" id="UP000824176">
    <property type="component" value="Unassembled WGS sequence"/>
</dbReference>
<proteinExistence type="predicted"/>